<proteinExistence type="inferred from homology"/>
<dbReference type="Gene3D" id="3.30.230.10">
    <property type="match status" value="1"/>
</dbReference>
<dbReference type="SUPFAM" id="SSF54211">
    <property type="entry name" value="Ribosomal protein S5 domain 2-like"/>
    <property type="match status" value="1"/>
</dbReference>
<dbReference type="EMBL" id="JACQMI010000017">
    <property type="protein sequence ID" value="MBI4132935.1"/>
    <property type="molecule type" value="Genomic_DNA"/>
</dbReference>
<protein>
    <submittedName>
        <fullName evidence="3">YifB family Mg chelatase-like AAA ATPase</fullName>
    </submittedName>
</protein>
<dbReference type="InterPro" id="IPR014721">
    <property type="entry name" value="Ribsml_uS5_D2-typ_fold_subgr"/>
</dbReference>
<gene>
    <name evidence="3" type="ORF">HY473_02520</name>
</gene>
<dbReference type="Gene3D" id="3.40.50.300">
    <property type="entry name" value="P-loop containing nucleotide triphosphate hydrolases"/>
    <property type="match status" value="1"/>
</dbReference>
<dbReference type="Pfam" id="PF13541">
    <property type="entry name" value="ChlI"/>
    <property type="match status" value="1"/>
</dbReference>
<feature type="domain" description="AAA+ ATPase" evidence="2">
    <location>
        <begin position="212"/>
        <end position="395"/>
    </location>
</feature>
<dbReference type="AlphaFoldDB" id="A0A932YZP1"/>
<dbReference type="PANTHER" id="PTHR32039">
    <property type="entry name" value="MAGNESIUM-CHELATASE SUBUNIT CHLI"/>
    <property type="match status" value="1"/>
</dbReference>
<name>A0A932YZP1_9BACT</name>
<reference evidence="3" key="1">
    <citation type="submission" date="2020-07" db="EMBL/GenBank/DDBJ databases">
        <title>Huge and variable diversity of episymbiotic CPR bacteria and DPANN archaea in groundwater ecosystems.</title>
        <authorList>
            <person name="He C.Y."/>
            <person name="Keren R."/>
            <person name="Whittaker M."/>
            <person name="Farag I.F."/>
            <person name="Doudna J."/>
            <person name="Cate J.H.D."/>
            <person name="Banfield J.F."/>
        </authorList>
    </citation>
    <scope>NUCLEOTIDE SEQUENCE</scope>
    <source>
        <strain evidence="3">NC_groundwater_1225_Ag_S-0.1um_56_177</strain>
    </source>
</reference>
<accession>A0A932YZP1</accession>
<dbReference type="GO" id="GO:0005524">
    <property type="term" value="F:ATP binding"/>
    <property type="evidence" value="ECO:0007669"/>
    <property type="project" value="InterPro"/>
</dbReference>
<dbReference type="NCBIfam" id="TIGR00368">
    <property type="entry name" value="YifB family Mg chelatase-like AAA ATPase"/>
    <property type="match status" value="1"/>
</dbReference>
<dbReference type="InterPro" id="IPR004482">
    <property type="entry name" value="Mg_chelat-rel"/>
</dbReference>
<evidence type="ECO:0000256" key="1">
    <source>
        <dbReference type="ARBA" id="ARBA00006354"/>
    </source>
</evidence>
<dbReference type="InterPro" id="IPR000523">
    <property type="entry name" value="Mg_chelatse_chII-like_cat_dom"/>
</dbReference>
<comment type="caution">
    <text evidence="3">The sequence shown here is derived from an EMBL/GenBank/DDBJ whole genome shotgun (WGS) entry which is preliminary data.</text>
</comment>
<dbReference type="Pfam" id="PF01078">
    <property type="entry name" value="Mg_chelatase"/>
    <property type="match status" value="1"/>
</dbReference>
<evidence type="ECO:0000313" key="4">
    <source>
        <dbReference type="Proteomes" id="UP000756703"/>
    </source>
</evidence>
<dbReference type="InterPro" id="IPR027417">
    <property type="entry name" value="P-loop_NTPase"/>
</dbReference>
<dbReference type="Proteomes" id="UP000756703">
    <property type="component" value="Unassembled WGS sequence"/>
</dbReference>
<organism evidence="3 4">
    <name type="scientific">Candidatus Sungiibacteriota bacterium</name>
    <dbReference type="NCBI Taxonomy" id="2750080"/>
    <lineage>
        <taxon>Bacteria</taxon>
        <taxon>Candidatus Sungiibacteriota</taxon>
    </lineage>
</organism>
<dbReference type="InterPro" id="IPR025158">
    <property type="entry name" value="Mg_chelat-rel_C"/>
</dbReference>
<evidence type="ECO:0000313" key="3">
    <source>
        <dbReference type="EMBL" id="MBI4132935.1"/>
    </source>
</evidence>
<dbReference type="SUPFAM" id="SSF52540">
    <property type="entry name" value="P-loop containing nucleoside triphosphate hydrolases"/>
    <property type="match status" value="1"/>
</dbReference>
<comment type="similarity">
    <text evidence="1">Belongs to the Mg-chelatase subunits D/I family. ComM subfamily.</text>
</comment>
<dbReference type="SMART" id="SM00382">
    <property type="entry name" value="AAA"/>
    <property type="match status" value="1"/>
</dbReference>
<dbReference type="InterPro" id="IPR003593">
    <property type="entry name" value="AAA+_ATPase"/>
</dbReference>
<dbReference type="InterPro" id="IPR020568">
    <property type="entry name" value="Ribosomal_Su5_D2-typ_SF"/>
</dbReference>
<evidence type="ECO:0000259" key="2">
    <source>
        <dbReference type="SMART" id="SM00382"/>
    </source>
</evidence>
<dbReference type="InterPro" id="IPR045006">
    <property type="entry name" value="CHLI-like"/>
</dbReference>
<dbReference type="PANTHER" id="PTHR32039:SF7">
    <property type="entry name" value="COMPETENCE PROTEIN COMM"/>
    <property type="match status" value="1"/>
</dbReference>
<sequence>MLTNIVSCAVIGLDGETITIEVDVSAGYPTFIVVGLPDAAVSESRQRIPTAIRNSGFKYPYSKRVVVNLAPADLKKEGASYDLPIAVGILFSTEQIRADVSRSIFVGELALDGSVRPARGVLPVSLWARDAGYDFLYVPAANAAEASVVAGIRVMPVATLSQLVAHLNGPGAIFPAEKLPFAGAARAQHHIDFSDIAGQEHAKRALEIAAAGSHNVAMSGPPGSGKTMLSGAMVTILPDLTFEEQLEVTKIYSIAGCLPPDTPLVRSRPFRSPHHTASGIALVGGGAYPRPGEISLAHRGVLFLDEFAEFSRSVLENLRQPLEDGRITVSRAQGSVTFPARFILVASFNPCPCGFLGDAERNCVCTQGQINKYRTRISGPIADRIDLHVEVPRLPFEKLEGGGRETSGEIRERVNRARAVQYGRLKECGALTNSEMNAPLVRKLCALDAPSRSLIRQAVDMLHLSARGFHRVLKVSRTIADLAGEPSITVSHIAEALQYRPKDD</sequence>
<dbReference type="Pfam" id="PF13335">
    <property type="entry name" value="Mg_chelatase_C"/>
    <property type="match status" value="1"/>
</dbReference>